<organism evidence="2">
    <name type="scientific">Capitella teleta</name>
    <name type="common">Polychaete worm</name>
    <dbReference type="NCBI Taxonomy" id="283909"/>
    <lineage>
        <taxon>Eukaryota</taxon>
        <taxon>Metazoa</taxon>
        <taxon>Spiralia</taxon>
        <taxon>Lophotrochozoa</taxon>
        <taxon>Annelida</taxon>
        <taxon>Polychaeta</taxon>
        <taxon>Sedentaria</taxon>
        <taxon>Scolecida</taxon>
        <taxon>Capitellidae</taxon>
        <taxon>Capitella</taxon>
    </lineage>
</organism>
<feature type="region of interest" description="Disordered" evidence="1">
    <location>
        <begin position="1"/>
        <end position="81"/>
    </location>
</feature>
<evidence type="ECO:0000313" key="4">
    <source>
        <dbReference type="Proteomes" id="UP000014760"/>
    </source>
</evidence>
<gene>
    <name evidence="2" type="ORF">CAPTEDRAFT_187448</name>
</gene>
<dbReference type="OrthoDB" id="6140834at2759"/>
<keyword evidence="4" id="KW-1185">Reference proteome</keyword>
<reference evidence="3" key="3">
    <citation type="submission" date="2015-06" db="UniProtKB">
        <authorList>
            <consortium name="EnsemblMetazoa"/>
        </authorList>
    </citation>
    <scope>IDENTIFICATION</scope>
</reference>
<feature type="compositionally biased region" description="Basic and acidic residues" evidence="1">
    <location>
        <begin position="52"/>
        <end position="71"/>
    </location>
</feature>
<accession>R7VEP3</accession>
<sequence length="149" mass="15714">MSGLHVLDTTATGLHKKGGGFSPLEENNVKTSALIEEETPETPAEVDTDASDSAKENDTPKDYISDKKTDEQSEAPQPRSLLWRVGSGLYGTTTGVIGGAVGLGTGSVKWVAGKSYDATSVVLTKTVNTTKTIASYVPKPTLKKKDKSE</sequence>
<name>R7VEP3_CAPTE</name>
<dbReference type="Proteomes" id="UP000014760">
    <property type="component" value="Unassembled WGS sequence"/>
</dbReference>
<proteinExistence type="predicted"/>
<evidence type="ECO:0000313" key="2">
    <source>
        <dbReference type="EMBL" id="ELU17308.1"/>
    </source>
</evidence>
<feature type="compositionally biased region" description="Acidic residues" evidence="1">
    <location>
        <begin position="35"/>
        <end position="50"/>
    </location>
</feature>
<dbReference type="EnsemblMetazoa" id="CapteT187448">
    <property type="protein sequence ID" value="CapteP187448"/>
    <property type="gene ID" value="CapteG187448"/>
</dbReference>
<reference evidence="4" key="1">
    <citation type="submission" date="2012-12" db="EMBL/GenBank/DDBJ databases">
        <authorList>
            <person name="Hellsten U."/>
            <person name="Grimwood J."/>
            <person name="Chapman J.A."/>
            <person name="Shapiro H."/>
            <person name="Aerts A."/>
            <person name="Otillar R.P."/>
            <person name="Terry A.Y."/>
            <person name="Boore J.L."/>
            <person name="Simakov O."/>
            <person name="Marletaz F."/>
            <person name="Cho S.-J."/>
            <person name="Edsinger-Gonzales E."/>
            <person name="Havlak P."/>
            <person name="Kuo D.-H."/>
            <person name="Larsson T."/>
            <person name="Lv J."/>
            <person name="Arendt D."/>
            <person name="Savage R."/>
            <person name="Osoegawa K."/>
            <person name="de Jong P."/>
            <person name="Lindberg D.R."/>
            <person name="Seaver E.C."/>
            <person name="Weisblat D.A."/>
            <person name="Putnam N.H."/>
            <person name="Grigoriev I.V."/>
            <person name="Rokhsar D.S."/>
        </authorList>
    </citation>
    <scope>NUCLEOTIDE SEQUENCE</scope>
    <source>
        <strain evidence="4">I ESC-2004</strain>
    </source>
</reference>
<protein>
    <submittedName>
        <fullName evidence="2 3">Uncharacterized protein</fullName>
    </submittedName>
</protein>
<evidence type="ECO:0000256" key="1">
    <source>
        <dbReference type="SAM" id="MobiDB-lite"/>
    </source>
</evidence>
<dbReference type="HOGENOM" id="CLU_1751421_0_0_1"/>
<dbReference type="OMA" id="WVANKSY"/>
<reference evidence="2 4" key="2">
    <citation type="journal article" date="2013" name="Nature">
        <title>Insights into bilaterian evolution from three spiralian genomes.</title>
        <authorList>
            <person name="Simakov O."/>
            <person name="Marletaz F."/>
            <person name="Cho S.J."/>
            <person name="Edsinger-Gonzales E."/>
            <person name="Havlak P."/>
            <person name="Hellsten U."/>
            <person name="Kuo D.H."/>
            <person name="Larsson T."/>
            <person name="Lv J."/>
            <person name="Arendt D."/>
            <person name="Savage R."/>
            <person name="Osoegawa K."/>
            <person name="de Jong P."/>
            <person name="Grimwood J."/>
            <person name="Chapman J.A."/>
            <person name="Shapiro H."/>
            <person name="Aerts A."/>
            <person name="Otillar R.P."/>
            <person name="Terry A.Y."/>
            <person name="Boore J.L."/>
            <person name="Grigoriev I.V."/>
            <person name="Lindberg D.R."/>
            <person name="Seaver E.C."/>
            <person name="Weisblat D.A."/>
            <person name="Putnam N.H."/>
            <person name="Rokhsar D.S."/>
        </authorList>
    </citation>
    <scope>NUCLEOTIDE SEQUENCE</scope>
    <source>
        <strain evidence="2 4">I ESC-2004</strain>
    </source>
</reference>
<dbReference type="EMBL" id="AMQN01004080">
    <property type="status" value="NOT_ANNOTATED_CDS"/>
    <property type="molecule type" value="Genomic_DNA"/>
</dbReference>
<dbReference type="AlphaFoldDB" id="R7VEP3"/>
<dbReference type="EMBL" id="KB292570">
    <property type="protein sequence ID" value="ELU17308.1"/>
    <property type="molecule type" value="Genomic_DNA"/>
</dbReference>
<evidence type="ECO:0000313" key="3">
    <source>
        <dbReference type="EnsemblMetazoa" id="CapteP187448"/>
    </source>
</evidence>